<feature type="compositionally biased region" description="Polar residues" evidence="1">
    <location>
        <begin position="16"/>
        <end position="31"/>
    </location>
</feature>
<sequence length="183" mass="20267">MATYLAGSQAFEQEKSANGNNNGPSAPQSAETLAGKYRGATVEDLDPPPALSTSPDSLIAVALQSAFERDYTHLTVVSSSRSLVGYLSIPRLKELLQQGVVKETDTVEKAMLRFRRKGNVYTKITMDTPLEDLERFFNGDMADGTRREKQEFAVVTDFDRKFVLGVATREDLEEFTKRRPAPA</sequence>
<feature type="region of interest" description="Disordered" evidence="1">
    <location>
        <begin position="1"/>
        <end position="53"/>
    </location>
</feature>
<evidence type="ECO:0000256" key="1">
    <source>
        <dbReference type="SAM" id="MobiDB-lite"/>
    </source>
</evidence>
<gene>
    <name evidence="2" type="ORF">AAP_04101</name>
</gene>
<dbReference type="Proteomes" id="UP000242877">
    <property type="component" value="Unassembled WGS sequence"/>
</dbReference>
<evidence type="ECO:0000313" key="3">
    <source>
        <dbReference type="Proteomes" id="UP000242877"/>
    </source>
</evidence>
<protein>
    <submittedName>
        <fullName evidence="2">Cystathionine beta-synthase, core</fullName>
    </submittedName>
</protein>
<name>A0A167XJA0_9EURO</name>
<comment type="caution">
    <text evidence="2">The sequence shown here is derived from an EMBL/GenBank/DDBJ whole genome shotgun (WGS) entry which is preliminary data.</text>
</comment>
<dbReference type="PANTHER" id="PTHR42115:SF1">
    <property type="entry name" value="BETA-SYNTHASE (BETA-THIONASE), PUTATIVE (AFU_ORTHOLOGUE AFUA_3G08420)-RELATED"/>
    <property type="match status" value="1"/>
</dbReference>
<evidence type="ECO:0000313" key="2">
    <source>
        <dbReference type="EMBL" id="KZZ90151.1"/>
    </source>
</evidence>
<accession>A0A167XJA0</accession>
<proteinExistence type="predicted"/>
<dbReference type="AlphaFoldDB" id="A0A167XJA0"/>
<reference evidence="2 3" key="1">
    <citation type="journal article" date="2016" name="Genome Biol. Evol.">
        <title>Divergent and convergent evolution of fungal pathogenicity.</title>
        <authorList>
            <person name="Shang Y."/>
            <person name="Xiao G."/>
            <person name="Zheng P."/>
            <person name="Cen K."/>
            <person name="Zhan S."/>
            <person name="Wang C."/>
        </authorList>
    </citation>
    <scope>NUCLEOTIDE SEQUENCE [LARGE SCALE GENOMIC DNA]</scope>
    <source>
        <strain evidence="2 3">ARSEF 7405</strain>
    </source>
</reference>
<organism evidence="2 3">
    <name type="scientific">Ascosphaera apis ARSEF 7405</name>
    <dbReference type="NCBI Taxonomy" id="392613"/>
    <lineage>
        <taxon>Eukaryota</taxon>
        <taxon>Fungi</taxon>
        <taxon>Dikarya</taxon>
        <taxon>Ascomycota</taxon>
        <taxon>Pezizomycotina</taxon>
        <taxon>Eurotiomycetes</taxon>
        <taxon>Eurotiomycetidae</taxon>
        <taxon>Onygenales</taxon>
        <taxon>Ascosphaeraceae</taxon>
        <taxon>Ascosphaera</taxon>
    </lineage>
</organism>
<dbReference type="EMBL" id="AZGZ01000018">
    <property type="protein sequence ID" value="KZZ90151.1"/>
    <property type="molecule type" value="Genomic_DNA"/>
</dbReference>
<dbReference type="OrthoDB" id="2536440at2759"/>
<dbReference type="SUPFAM" id="SSF54631">
    <property type="entry name" value="CBS-domain pair"/>
    <property type="match status" value="1"/>
</dbReference>
<dbReference type="PANTHER" id="PTHR42115">
    <property type="entry name" value="BETA-SYNTHASE (BETA-THIONASE), PUTATIVE (AFU_ORTHOLOGUE AFUA_3G08420)-RELATED"/>
    <property type="match status" value="1"/>
</dbReference>
<keyword evidence="3" id="KW-1185">Reference proteome</keyword>
<dbReference type="VEuPathDB" id="FungiDB:AAP_04101"/>
<dbReference type="Gene3D" id="3.10.580.10">
    <property type="entry name" value="CBS-domain"/>
    <property type="match status" value="1"/>
</dbReference>
<dbReference type="InterPro" id="IPR046342">
    <property type="entry name" value="CBS_dom_sf"/>
</dbReference>